<comment type="caution">
    <text evidence="2">The sequence shown here is derived from an EMBL/GenBank/DDBJ whole genome shotgun (WGS) entry which is preliminary data.</text>
</comment>
<dbReference type="AlphaFoldDB" id="A0A0N0XG94"/>
<name>A0A0N0XG94_9NEIS</name>
<dbReference type="EMBL" id="LAQT01000034">
    <property type="protein sequence ID" value="KPC49881.1"/>
    <property type="molecule type" value="Genomic_DNA"/>
</dbReference>
<gene>
    <name evidence="2" type="ORF">WG78_19085</name>
</gene>
<dbReference type="Proteomes" id="UP000037939">
    <property type="component" value="Unassembled WGS sequence"/>
</dbReference>
<evidence type="ECO:0000256" key="1">
    <source>
        <dbReference type="SAM" id="MobiDB-lite"/>
    </source>
</evidence>
<proteinExistence type="predicted"/>
<sequence>MNVYSANTTSAPCPQATRTLPSECKTAPSRPPTAMQLASAGAWFSRNFLNRGAIIAGVITQLECITDCAAPCPIPFAVGSQQYRQGAKRHAAVFSGRDDCGRHFAATGCAFFPDSGSHRPALPDRSHRHQFAARSAAAGLARSARHLPHPLASRRYRYAQTGCDDRSRCADQRPALERCHPRSTPTGQFARSHRVFFCLGAAAGTAAR</sequence>
<keyword evidence="3" id="KW-1185">Reference proteome</keyword>
<protein>
    <submittedName>
        <fullName evidence="2">Uncharacterized protein</fullName>
    </submittedName>
</protein>
<evidence type="ECO:0000313" key="2">
    <source>
        <dbReference type="EMBL" id="KPC49881.1"/>
    </source>
</evidence>
<evidence type="ECO:0000313" key="3">
    <source>
        <dbReference type="Proteomes" id="UP000037939"/>
    </source>
</evidence>
<organism evidence="2 3">
    <name type="scientific">Amantichitinum ursilacus</name>
    <dbReference type="NCBI Taxonomy" id="857265"/>
    <lineage>
        <taxon>Bacteria</taxon>
        <taxon>Pseudomonadati</taxon>
        <taxon>Pseudomonadota</taxon>
        <taxon>Betaproteobacteria</taxon>
        <taxon>Neisseriales</taxon>
        <taxon>Chitinibacteraceae</taxon>
        <taxon>Amantichitinum</taxon>
    </lineage>
</organism>
<accession>A0A0N0XG94</accession>
<feature type="compositionally biased region" description="Polar residues" evidence="1">
    <location>
        <begin position="1"/>
        <end position="20"/>
    </location>
</feature>
<feature type="region of interest" description="Disordered" evidence="1">
    <location>
        <begin position="1"/>
        <end position="30"/>
    </location>
</feature>
<reference evidence="2 3" key="1">
    <citation type="submission" date="2015-07" db="EMBL/GenBank/DDBJ databases">
        <title>Draft genome sequence of the Amantichitinum ursilacus IGB-41, a new chitin-degrading bacterium.</title>
        <authorList>
            <person name="Kirstahler P."/>
            <person name="Guenther M."/>
            <person name="Grumaz C."/>
            <person name="Rupp S."/>
            <person name="Zibek S."/>
            <person name="Sohn K."/>
        </authorList>
    </citation>
    <scope>NUCLEOTIDE SEQUENCE [LARGE SCALE GENOMIC DNA]</scope>
    <source>
        <strain evidence="2 3">IGB-41</strain>
    </source>
</reference>